<reference evidence="2" key="1">
    <citation type="submission" date="2021-02" db="EMBL/GenBank/DDBJ databases">
        <title>First Annotated Genome of the Yellow-green Alga Tribonema minus.</title>
        <authorList>
            <person name="Mahan K.M."/>
        </authorList>
    </citation>
    <scope>NUCLEOTIDE SEQUENCE</scope>
    <source>
        <strain evidence="2">UTEX B ZZ1240</strain>
    </source>
</reference>
<accession>A0A835Z4U0</accession>
<protein>
    <recommendedName>
        <fullName evidence="4">Secreted protein</fullName>
    </recommendedName>
</protein>
<organism evidence="2 3">
    <name type="scientific">Tribonema minus</name>
    <dbReference type="NCBI Taxonomy" id="303371"/>
    <lineage>
        <taxon>Eukaryota</taxon>
        <taxon>Sar</taxon>
        <taxon>Stramenopiles</taxon>
        <taxon>Ochrophyta</taxon>
        <taxon>PX clade</taxon>
        <taxon>Xanthophyceae</taxon>
        <taxon>Tribonematales</taxon>
        <taxon>Tribonemataceae</taxon>
        <taxon>Tribonema</taxon>
    </lineage>
</organism>
<name>A0A835Z4U0_9STRA</name>
<dbReference type="EMBL" id="JAFCMP010000257">
    <property type="protein sequence ID" value="KAG5182283.1"/>
    <property type="molecule type" value="Genomic_DNA"/>
</dbReference>
<evidence type="ECO:0000313" key="2">
    <source>
        <dbReference type="EMBL" id="KAG5182283.1"/>
    </source>
</evidence>
<proteinExistence type="predicted"/>
<evidence type="ECO:0000256" key="1">
    <source>
        <dbReference type="SAM" id="SignalP"/>
    </source>
</evidence>
<dbReference type="AlphaFoldDB" id="A0A835Z4U0"/>
<sequence>MSPSLAVCISVGVFMHATTGTQTTPAPPQCLYCRTTCYAMVVCLALHSLCAKGGIKGSMYSVCVWKGKCRRVPCGPWLRPVKMPLSERCSLTPTKVCPPAM</sequence>
<gene>
    <name evidence="2" type="ORF">JKP88DRAFT_221378</name>
</gene>
<keyword evidence="3" id="KW-1185">Reference proteome</keyword>
<feature type="signal peptide" evidence="1">
    <location>
        <begin position="1"/>
        <end position="20"/>
    </location>
</feature>
<feature type="chain" id="PRO_5032920832" description="Secreted protein" evidence="1">
    <location>
        <begin position="21"/>
        <end position="101"/>
    </location>
</feature>
<evidence type="ECO:0000313" key="3">
    <source>
        <dbReference type="Proteomes" id="UP000664859"/>
    </source>
</evidence>
<keyword evidence="1" id="KW-0732">Signal</keyword>
<evidence type="ECO:0008006" key="4">
    <source>
        <dbReference type="Google" id="ProtNLM"/>
    </source>
</evidence>
<dbReference type="OrthoDB" id="17458at2759"/>
<comment type="caution">
    <text evidence="2">The sequence shown here is derived from an EMBL/GenBank/DDBJ whole genome shotgun (WGS) entry which is preliminary data.</text>
</comment>
<dbReference type="Proteomes" id="UP000664859">
    <property type="component" value="Unassembled WGS sequence"/>
</dbReference>